<gene>
    <name evidence="1" type="ORF">NPIL_340051</name>
</gene>
<keyword evidence="2" id="KW-1185">Reference proteome</keyword>
<reference evidence="1" key="1">
    <citation type="submission" date="2020-08" db="EMBL/GenBank/DDBJ databases">
        <title>Multicomponent nature underlies the extraordinary mechanical properties of spider dragline silk.</title>
        <authorList>
            <person name="Kono N."/>
            <person name="Nakamura H."/>
            <person name="Mori M."/>
            <person name="Yoshida Y."/>
            <person name="Ohtoshi R."/>
            <person name="Malay A.D."/>
            <person name="Moran D.A.P."/>
            <person name="Tomita M."/>
            <person name="Numata K."/>
            <person name="Arakawa K."/>
        </authorList>
    </citation>
    <scope>NUCLEOTIDE SEQUENCE</scope>
</reference>
<dbReference type="AlphaFoldDB" id="A0A8X6QGD3"/>
<sequence length="88" mass="9978">MGFPVLLEKSSTKGELLKAKKKTQNRDRHDLRDHLWQRRIRPPKDISVFFSSPSAAKVLFCAEQYDMSDPNERLPAGIVPNVEASGLI</sequence>
<comment type="caution">
    <text evidence="1">The sequence shown here is derived from an EMBL/GenBank/DDBJ whole genome shotgun (WGS) entry which is preliminary data.</text>
</comment>
<evidence type="ECO:0000313" key="2">
    <source>
        <dbReference type="Proteomes" id="UP000887013"/>
    </source>
</evidence>
<evidence type="ECO:0000313" key="1">
    <source>
        <dbReference type="EMBL" id="GFU25308.1"/>
    </source>
</evidence>
<accession>A0A8X6QGD3</accession>
<organism evidence="1 2">
    <name type="scientific">Nephila pilipes</name>
    <name type="common">Giant wood spider</name>
    <name type="synonym">Nephila maculata</name>
    <dbReference type="NCBI Taxonomy" id="299642"/>
    <lineage>
        <taxon>Eukaryota</taxon>
        <taxon>Metazoa</taxon>
        <taxon>Ecdysozoa</taxon>
        <taxon>Arthropoda</taxon>
        <taxon>Chelicerata</taxon>
        <taxon>Arachnida</taxon>
        <taxon>Araneae</taxon>
        <taxon>Araneomorphae</taxon>
        <taxon>Entelegynae</taxon>
        <taxon>Araneoidea</taxon>
        <taxon>Nephilidae</taxon>
        <taxon>Nephila</taxon>
    </lineage>
</organism>
<proteinExistence type="predicted"/>
<protein>
    <submittedName>
        <fullName evidence="1">Uncharacterized protein</fullName>
    </submittedName>
</protein>
<name>A0A8X6QGD3_NEPPI</name>
<dbReference type="Proteomes" id="UP000887013">
    <property type="component" value="Unassembled WGS sequence"/>
</dbReference>
<dbReference type="EMBL" id="BMAW01081599">
    <property type="protein sequence ID" value="GFU25308.1"/>
    <property type="molecule type" value="Genomic_DNA"/>
</dbReference>